<evidence type="ECO:0000259" key="8">
    <source>
        <dbReference type="SMART" id="SM00494"/>
    </source>
</evidence>
<accession>A0A1D2M683</accession>
<dbReference type="SMART" id="SM00494">
    <property type="entry name" value="ChtBD2"/>
    <property type="match status" value="1"/>
</dbReference>
<comment type="caution">
    <text evidence="9">The sequence shown here is derived from an EMBL/GenBank/DDBJ whole genome shotgun (WGS) entry which is preliminary data.</text>
</comment>
<dbReference type="Pfam" id="PF01607">
    <property type="entry name" value="CBM_14"/>
    <property type="match status" value="1"/>
</dbReference>
<dbReference type="AlphaFoldDB" id="A0A1D2M683"/>
<keyword evidence="2 7" id="KW-0732">Signal</keyword>
<name>A0A1D2M683_ORCCI</name>
<dbReference type="GO" id="GO:0005576">
    <property type="term" value="C:extracellular region"/>
    <property type="evidence" value="ECO:0007669"/>
    <property type="project" value="InterPro"/>
</dbReference>
<reference evidence="9 10" key="1">
    <citation type="journal article" date="2016" name="Genome Biol. Evol.">
        <title>Gene Family Evolution Reflects Adaptation to Soil Environmental Stressors in the Genome of the Collembolan Orchesella cincta.</title>
        <authorList>
            <person name="Faddeeva-Vakhrusheva A."/>
            <person name="Derks M.F."/>
            <person name="Anvar S.Y."/>
            <person name="Agamennone V."/>
            <person name="Suring W."/>
            <person name="Smit S."/>
            <person name="van Straalen N.M."/>
            <person name="Roelofs D."/>
        </authorList>
    </citation>
    <scope>NUCLEOTIDE SEQUENCE [LARGE SCALE GENOMIC DNA]</scope>
    <source>
        <tissue evidence="9">Mixed pool</tissue>
    </source>
</reference>
<keyword evidence="3" id="KW-0677">Repeat</keyword>
<dbReference type="SUPFAM" id="SSF57625">
    <property type="entry name" value="Invertebrate chitin-binding proteins"/>
    <property type="match status" value="1"/>
</dbReference>
<evidence type="ECO:0000256" key="7">
    <source>
        <dbReference type="SAM" id="SignalP"/>
    </source>
</evidence>
<evidence type="ECO:0000256" key="4">
    <source>
        <dbReference type="ARBA" id="ARBA00023157"/>
    </source>
</evidence>
<evidence type="ECO:0000256" key="3">
    <source>
        <dbReference type="ARBA" id="ARBA00022737"/>
    </source>
</evidence>
<gene>
    <name evidence="9" type="ORF">Ocin01_18210</name>
</gene>
<evidence type="ECO:0000313" key="10">
    <source>
        <dbReference type="Proteomes" id="UP000094527"/>
    </source>
</evidence>
<evidence type="ECO:0000256" key="5">
    <source>
        <dbReference type="ARBA" id="ARBA00023180"/>
    </source>
</evidence>
<dbReference type="Proteomes" id="UP000094527">
    <property type="component" value="Unassembled WGS sequence"/>
</dbReference>
<dbReference type="InterPro" id="IPR051940">
    <property type="entry name" value="Chitin_bind-dev_reg"/>
</dbReference>
<feature type="compositionally biased region" description="Low complexity" evidence="6">
    <location>
        <begin position="110"/>
        <end position="128"/>
    </location>
</feature>
<keyword evidence="5" id="KW-0325">Glycoprotein</keyword>
<dbReference type="STRING" id="48709.A0A1D2M683"/>
<dbReference type="GO" id="GO:0008061">
    <property type="term" value="F:chitin binding"/>
    <property type="evidence" value="ECO:0007669"/>
    <property type="project" value="UniProtKB-KW"/>
</dbReference>
<feature type="domain" description="Chitin-binding type-2" evidence="8">
    <location>
        <begin position="32"/>
        <end position="98"/>
    </location>
</feature>
<organism evidence="9 10">
    <name type="scientific">Orchesella cincta</name>
    <name type="common">Springtail</name>
    <name type="synonym">Podura cincta</name>
    <dbReference type="NCBI Taxonomy" id="48709"/>
    <lineage>
        <taxon>Eukaryota</taxon>
        <taxon>Metazoa</taxon>
        <taxon>Ecdysozoa</taxon>
        <taxon>Arthropoda</taxon>
        <taxon>Hexapoda</taxon>
        <taxon>Collembola</taxon>
        <taxon>Entomobryomorpha</taxon>
        <taxon>Entomobryoidea</taxon>
        <taxon>Orchesellidae</taxon>
        <taxon>Orchesellinae</taxon>
        <taxon>Orchesella</taxon>
    </lineage>
</organism>
<protein>
    <submittedName>
        <fullName evidence="9">Chondroitin proteoglycan-2</fullName>
    </submittedName>
</protein>
<keyword evidence="1" id="KW-0147">Chitin-binding</keyword>
<feature type="signal peptide" evidence="7">
    <location>
        <begin position="1"/>
        <end position="19"/>
    </location>
</feature>
<dbReference type="EMBL" id="LJIJ01003556">
    <property type="protein sequence ID" value="ODM88473.1"/>
    <property type="molecule type" value="Genomic_DNA"/>
</dbReference>
<feature type="region of interest" description="Disordered" evidence="6">
    <location>
        <begin position="94"/>
        <end position="134"/>
    </location>
</feature>
<evidence type="ECO:0000256" key="2">
    <source>
        <dbReference type="ARBA" id="ARBA00022729"/>
    </source>
</evidence>
<keyword evidence="10" id="KW-1185">Reference proteome</keyword>
<dbReference type="PANTHER" id="PTHR23301">
    <property type="entry name" value="CHITIN BINDING PERITROPHIN-A"/>
    <property type="match status" value="1"/>
</dbReference>
<keyword evidence="4" id="KW-1015">Disulfide bond</keyword>
<dbReference type="InterPro" id="IPR002557">
    <property type="entry name" value="Chitin-bd_dom"/>
</dbReference>
<dbReference type="InterPro" id="IPR036508">
    <property type="entry name" value="Chitin-bd_dom_sf"/>
</dbReference>
<sequence>MRAFSLVLAVATFAVSGKAGVVIQEEHPIDWYDCSGEADGNYVHPYDCTRFISCSGGIASQRDCANCDIDPVRCPDGRLVYDPSVDRCEWADTTTCSASPRPSTEPPTVVPSSERPSSTTTEASSSTSDDSDRLSNHLRLLLKIQTGRRFVRSQKNA</sequence>
<evidence type="ECO:0000256" key="6">
    <source>
        <dbReference type="SAM" id="MobiDB-lite"/>
    </source>
</evidence>
<dbReference type="OrthoDB" id="6020543at2759"/>
<evidence type="ECO:0000256" key="1">
    <source>
        <dbReference type="ARBA" id="ARBA00022669"/>
    </source>
</evidence>
<dbReference type="PANTHER" id="PTHR23301:SF0">
    <property type="entry name" value="CHITIN-BINDING TYPE-2 DOMAIN-CONTAINING PROTEIN-RELATED"/>
    <property type="match status" value="1"/>
</dbReference>
<proteinExistence type="predicted"/>
<feature type="chain" id="PRO_5008903538" evidence="7">
    <location>
        <begin position="20"/>
        <end position="157"/>
    </location>
</feature>
<evidence type="ECO:0000313" key="9">
    <source>
        <dbReference type="EMBL" id="ODM88473.1"/>
    </source>
</evidence>
<dbReference type="Gene3D" id="2.170.140.10">
    <property type="entry name" value="Chitin binding domain"/>
    <property type="match status" value="1"/>
</dbReference>